<dbReference type="InterPro" id="IPR034746">
    <property type="entry name" value="POTRA"/>
</dbReference>
<evidence type="ECO:0000256" key="3">
    <source>
        <dbReference type="ARBA" id="ARBA00022618"/>
    </source>
</evidence>
<organism evidence="11 12">
    <name type="scientific">Streptomyces glaucosporus</name>
    <dbReference type="NCBI Taxonomy" id="284044"/>
    <lineage>
        <taxon>Bacteria</taxon>
        <taxon>Bacillati</taxon>
        <taxon>Actinomycetota</taxon>
        <taxon>Actinomycetes</taxon>
        <taxon>Kitasatosporales</taxon>
        <taxon>Streptomycetaceae</taxon>
        <taxon>Streptomyces</taxon>
    </lineage>
</organism>
<dbReference type="Proteomes" id="UP001500058">
    <property type="component" value="Unassembled WGS sequence"/>
</dbReference>
<dbReference type="RefSeq" id="WP_344633462.1">
    <property type="nucleotide sequence ID" value="NZ_BAAATJ010000033.1"/>
</dbReference>
<dbReference type="PANTHER" id="PTHR37820">
    <property type="entry name" value="CELL DIVISION PROTEIN DIVIB"/>
    <property type="match status" value="1"/>
</dbReference>
<dbReference type="Pfam" id="PF08478">
    <property type="entry name" value="POTRA_1"/>
    <property type="match status" value="1"/>
</dbReference>
<reference evidence="11 12" key="1">
    <citation type="journal article" date="2019" name="Int. J. Syst. Evol. Microbiol.">
        <title>The Global Catalogue of Microorganisms (GCM) 10K type strain sequencing project: providing services to taxonomists for standard genome sequencing and annotation.</title>
        <authorList>
            <consortium name="The Broad Institute Genomics Platform"/>
            <consortium name="The Broad Institute Genome Sequencing Center for Infectious Disease"/>
            <person name="Wu L."/>
            <person name="Ma J."/>
        </authorList>
    </citation>
    <scope>NUCLEOTIDE SEQUENCE [LARGE SCALE GENOMIC DNA]</scope>
    <source>
        <strain evidence="11 12">JCM 6921</strain>
    </source>
</reference>
<dbReference type="PROSITE" id="PS51779">
    <property type="entry name" value="POTRA"/>
    <property type="match status" value="1"/>
</dbReference>
<evidence type="ECO:0000256" key="2">
    <source>
        <dbReference type="ARBA" id="ARBA00022475"/>
    </source>
</evidence>
<evidence type="ECO:0000256" key="7">
    <source>
        <dbReference type="ARBA" id="ARBA00023306"/>
    </source>
</evidence>
<comment type="subcellular location">
    <subcellularLocation>
        <location evidence="1">Membrane</location>
    </subcellularLocation>
</comment>
<dbReference type="InterPro" id="IPR013685">
    <property type="entry name" value="POTRA_FtsQ_type"/>
</dbReference>
<feature type="region of interest" description="Disordered" evidence="8">
    <location>
        <begin position="1"/>
        <end position="30"/>
    </location>
</feature>
<keyword evidence="3 11" id="KW-0132">Cell division</keyword>
<keyword evidence="2" id="KW-1003">Cell membrane</keyword>
<feature type="compositionally biased region" description="Low complexity" evidence="8">
    <location>
        <begin position="17"/>
        <end position="28"/>
    </location>
</feature>
<dbReference type="GO" id="GO:0051301">
    <property type="term" value="P:cell division"/>
    <property type="evidence" value="ECO:0007669"/>
    <property type="project" value="UniProtKB-KW"/>
</dbReference>
<evidence type="ECO:0000256" key="1">
    <source>
        <dbReference type="ARBA" id="ARBA00004370"/>
    </source>
</evidence>
<feature type="transmembrane region" description="Helical" evidence="9">
    <location>
        <begin position="38"/>
        <end position="59"/>
    </location>
</feature>
<evidence type="ECO:0000313" key="11">
    <source>
        <dbReference type="EMBL" id="GAA2414839.1"/>
    </source>
</evidence>
<name>A0ABN3IX02_9ACTN</name>
<evidence type="ECO:0000256" key="9">
    <source>
        <dbReference type="SAM" id="Phobius"/>
    </source>
</evidence>
<evidence type="ECO:0000256" key="4">
    <source>
        <dbReference type="ARBA" id="ARBA00022692"/>
    </source>
</evidence>
<sequence length="273" mass="29113">MAGRTPTAERGAGGPARPGRGAAPARTARPGDRRRRRLLLVLALAPALVLGGFALWLLYGSPWLRVEGVTVEGERVLTERQVLETAAVPVGDPLVSVDPEEVERRLRDGLLRIDSVEVVRSWPHGIEVRVAERRPVAVMAEDAHDGGDRGYAEVDDEGVRFGTVAERPAGVPLLVVDLADSPSRHRFGAERMRREAVKVASALPGGVRGDTRTIRVRSYDSITLELTGGRTVVWGSSERSAAKADSLVLLMKAADGAERFDVSVPGAPAASGS</sequence>
<dbReference type="Gene3D" id="3.10.20.310">
    <property type="entry name" value="membrane protein fhac"/>
    <property type="match status" value="1"/>
</dbReference>
<dbReference type="EMBL" id="BAAATJ010000033">
    <property type="protein sequence ID" value="GAA2414839.1"/>
    <property type="molecule type" value="Genomic_DNA"/>
</dbReference>
<evidence type="ECO:0000313" key="12">
    <source>
        <dbReference type="Proteomes" id="UP001500058"/>
    </source>
</evidence>
<accession>A0ABN3IX02</accession>
<dbReference type="InterPro" id="IPR050487">
    <property type="entry name" value="FtsQ_DivIB"/>
</dbReference>
<evidence type="ECO:0000256" key="5">
    <source>
        <dbReference type="ARBA" id="ARBA00022989"/>
    </source>
</evidence>
<protein>
    <submittedName>
        <fullName evidence="11">Cell division protein FtsQ</fullName>
    </submittedName>
</protein>
<keyword evidence="12" id="KW-1185">Reference proteome</keyword>
<evidence type="ECO:0000259" key="10">
    <source>
        <dbReference type="PROSITE" id="PS51779"/>
    </source>
</evidence>
<keyword evidence="4 9" id="KW-0812">Transmembrane</keyword>
<evidence type="ECO:0000256" key="6">
    <source>
        <dbReference type="ARBA" id="ARBA00023136"/>
    </source>
</evidence>
<keyword evidence="7" id="KW-0131">Cell cycle</keyword>
<dbReference type="PANTHER" id="PTHR37820:SF1">
    <property type="entry name" value="CELL DIVISION PROTEIN FTSQ"/>
    <property type="match status" value="1"/>
</dbReference>
<proteinExistence type="predicted"/>
<gene>
    <name evidence="11" type="primary">ftsQ</name>
    <name evidence="11" type="ORF">GCM10010420_50710</name>
</gene>
<keyword evidence="5 9" id="KW-1133">Transmembrane helix</keyword>
<comment type="caution">
    <text evidence="11">The sequence shown here is derived from an EMBL/GenBank/DDBJ whole genome shotgun (WGS) entry which is preliminary data.</text>
</comment>
<keyword evidence="6 9" id="KW-0472">Membrane</keyword>
<feature type="domain" description="POTRA" evidence="10">
    <location>
        <begin position="64"/>
        <end position="133"/>
    </location>
</feature>
<evidence type="ECO:0000256" key="8">
    <source>
        <dbReference type="SAM" id="MobiDB-lite"/>
    </source>
</evidence>